<evidence type="ECO:0008006" key="5">
    <source>
        <dbReference type="Google" id="ProtNLM"/>
    </source>
</evidence>
<dbReference type="STRING" id="178035.A0A154PRL8"/>
<dbReference type="AlphaFoldDB" id="A0A154PRL8"/>
<protein>
    <recommendedName>
        <fullName evidence="5">Transmembrane protein</fullName>
    </recommendedName>
</protein>
<dbReference type="Proteomes" id="UP000076502">
    <property type="component" value="Unassembled WGS sequence"/>
</dbReference>
<keyword evidence="2" id="KW-0812">Transmembrane</keyword>
<feature type="region of interest" description="Disordered" evidence="1">
    <location>
        <begin position="332"/>
        <end position="367"/>
    </location>
</feature>
<evidence type="ECO:0000313" key="3">
    <source>
        <dbReference type="EMBL" id="KZC13918.1"/>
    </source>
</evidence>
<gene>
    <name evidence="3" type="ORF">WN55_06277</name>
</gene>
<reference evidence="3 4" key="1">
    <citation type="submission" date="2015-07" db="EMBL/GenBank/DDBJ databases">
        <title>The genome of Dufourea novaeangliae.</title>
        <authorList>
            <person name="Pan H."/>
            <person name="Kapheim K."/>
        </authorList>
    </citation>
    <scope>NUCLEOTIDE SEQUENCE [LARGE SCALE GENOMIC DNA]</scope>
    <source>
        <strain evidence="3">0120121106</strain>
        <tissue evidence="3">Whole body</tissue>
    </source>
</reference>
<feature type="transmembrane region" description="Helical" evidence="2">
    <location>
        <begin position="80"/>
        <end position="104"/>
    </location>
</feature>
<evidence type="ECO:0000313" key="4">
    <source>
        <dbReference type="Proteomes" id="UP000076502"/>
    </source>
</evidence>
<keyword evidence="2" id="KW-0472">Membrane</keyword>
<dbReference type="OMA" id="HPMIQPP"/>
<feature type="compositionally biased region" description="Low complexity" evidence="1">
    <location>
        <begin position="14"/>
        <end position="30"/>
    </location>
</feature>
<feature type="transmembrane region" description="Helical" evidence="2">
    <location>
        <begin position="148"/>
        <end position="172"/>
    </location>
</feature>
<proteinExistence type="predicted"/>
<evidence type="ECO:0000256" key="2">
    <source>
        <dbReference type="SAM" id="Phobius"/>
    </source>
</evidence>
<evidence type="ECO:0000256" key="1">
    <source>
        <dbReference type="SAM" id="MobiDB-lite"/>
    </source>
</evidence>
<dbReference type="EMBL" id="KQ435022">
    <property type="protein sequence ID" value="KZC13918.1"/>
    <property type="molecule type" value="Genomic_DNA"/>
</dbReference>
<dbReference type="PANTHER" id="PTHR23320:SF171">
    <property type="entry name" value="AGAP000247-PA"/>
    <property type="match status" value="1"/>
</dbReference>
<organism evidence="3 4">
    <name type="scientific">Dufourea novaeangliae</name>
    <name type="common">Sweat bee</name>
    <dbReference type="NCBI Taxonomy" id="178035"/>
    <lineage>
        <taxon>Eukaryota</taxon>
        <taxon>Metazoa</taxon>
        <taxon>Ecdysozoa</taxon>
        <taxon>Arthropoda</taxon>
        <taxon>Hexapoda</taxon>
        <taxon>Insecta</taxon>
        <taxon>Pterygota</taxon>
        <taxon>Neoptera</taxon>
        <taxon>Endopterygota</taxon>
        <taxon>Hymenoptera</taxon>
        <taxon>Apocrita</taxon>
        <taxon>Aculeata</taxon>
        <taxon>Apoidea</taxon>
        <taxon>Anthophila</taxon>
        <taxon>Halictidae</taxon>
        <taxon>Rophitinae</taxon>
        <taxon>Dufourea</taxon>
    </lineage>
</organism>
<feature type="region of interest" description="Disordered" evidence="1">
    <location>
        <begin position="1"/>
        <end position="40"/>
    </location>
</feature>
<feature type="transmembrane region" description="Helical" evidence="2">
    <location>
        <begin position="116"/>
        <end position="136"/>
    </location>
</feature>
<accession>A0A154PRL8</accession>
<dbReference type="OrthoDB" id="7733275at2759"/>
<feature type="compositionally biased region" description="Basic and acidic residues" evidence="1">
    <location>
        <begin position="397"/>
        <end position="411"/>
    </location>
</feature>
<keyword evidence="4" id="KW-1185">Reference proteome</keyword>
<keyword evidence="2" id="KW-1133">Transmembrane helix</keyword>
<feature type="compositionally biased region" description="Basic and acidic residues" evidence="1">
    <location>
        <begin position="31"/>
        <end position="40"/>
    </location>
</feature>
<dbReference type="InterPro" id="IPR030417">
    <property type="entry name" value="MS4A"/>
</dbReference>
<feature type="compositionally biased region" description="Basic and acidic residues" evidence="1">
    <location>
        <begin position="348"/>
        <end position="364"/>
    </location>
</feature>
<feature type="region of interest" description="Disordered" evidence="1">
    <location>
        <begin position="397"/>
        <end position="418"/>
    </location>
</feature>
<dbReference type="PANTHER" id="PTHR23320">
    <property type="entry name" value="MEMBRANE-SPANNING 4-DOMAINS SUBFAMILY A MS4A -RELATED"/>
    <property type="match status" value="1"/>
</dbReference>
<sequence length="418" mass="44736">MENAAIALDLTVRSQDSSNSKNSKDSSISESKPESCLESKHSKEILISEKLQRQQQHQPHQHPGEATRLRCEQLKDDSNLLMFTSCGQLLLGIVLVVFGILVLVHGASLGGSGAGLWAGVGALVAGALGVVATLATSSSKTNSNFSTAYLAASLIALALSNMAAITALTAIVRDSQRTPEVTLLTVRNENGDVDEVEGGWASLLASIGLLLTSVAELIVSGYSCLTLTPKLCGCLKTSNGDEVSSDGRLKTRNIVHQWITAQNHLPKSQPIYVMQPMLPIHPMIQSSYGIPAPPAKFPGGFVSAGPLPIPSPAYGTIPMLPHLPYTGPPLSQITRPKQKRNLSMEHGSTMERKRQIENKTESLKRMSSIGEDQVDLAQTYTGLDKKISEEFISIAMDPERKSKASSSHDSEIGMSKTC</sequence>
<name>A0A154PRL8_DUFNO</name>